<sequence length="564" mass="63573">MSIYRFTKTCSAHLSPSVEVYTVLCSHWLSPTCRNVALFTRTLEEMASAGPGHQSPLGPCLLKRHLVSLSAIMSEEDVLIGPGTNGDYVASFGNIKSDQIDPMSREHFAVDDEAHIDPDTLTEALSDHENNSEAAVLTSTPIQYKGVCFDSTVDDEDREPLVAADSLMRNPSEGTDGDLEAESEESSQYDDDVSQEGDHHREVNILRHVMSLDHSRESLMVPGLLKVPIIGYETMEARSKFTIYKIHVMMGEEDPGWFVFRRYSDFVHLNEQLREEFPNMRLALPPKRWFRSNFDPDFLQDRKVGLQDFLENVTGHRDILSSQPVRDFFCFDDPPSIHDSLEESRAQCECLEEMTHLLRKELGEKEIEMELLKEEIDLYKNQVRLLTDRLSEFNKTICLQEKASLDSRNLSSMSTPSLRMRSLNMRSSLTDMEKSDSDLKVTSPDLNQSRSDADNCEFDSNIPHSTPVREITESEETSSALNTQCDSVSEQSKVELNLNTLAPRCLTSEQDLLNSESCDFKKSVEDAAKDGGQGESFSASDGGVESETVQSEFKQEEVDLKGKE</sequence>
<feature type="compositionally biased region" description="Acidic residues" evidence="4">
    <location>
        <begin position="175"/>
        <end position="195"/>
    </location>
</feature>
<dbReference type="GO" id="GO:0005769">
    <property type="term" value="C:early endosome"/>
    <property type="evidence" value="ECO:0007669"/>
    <property type="project" value="TreeGrafter"/>
</dbReference>
<feature type="region of interest" description="Disordered" evidence="4">
    <location>
        <begin position="429"/>
        <end position="481"/>
    </location>
</feature>
<feature type="coiled-coil region" evidence="3">
    <location>
        <begin position="341"/>
        <end position="396"/>
    </location>
</feature>
<proteinExistence type="predicted"/>
<dbReference type="SMART" id="SM00312">
    <property type="entry name" value="PX"/>
    <property type="match status" value="1"/>
</dbReference>
<dbReference type="GO" id="GO:0045022">
    <property type="term" value="P:early endosome to late endosome transport"/>
    <property type="evidence" value="ECO:0007669"/>
    <property type="project" value="TreeGrafter"/>
</dbReference>
<evidence type="ECO:0000256" key="1">
    <source>
        <dbReference type="ARBA" id="ARBA00004496"/>
    </source>
</evidence>
<protein>
    <recommendedName>
        <fullName evidence="5">PX domain-containing protein</fullName>
    </recommendedName>
</protein>
<name>A0AAE1D4I0_9GAST</name>
<dbReference type="PROSITE" id="PS50195">
    <property type="entry name" value="PX"/>
    <property type="match status" value="1"/>
</dbReference>
<dbReference type="InterPro" id="IPR001683">
    <property type="entry name" value="PX_dom"/>
</dbReference>
<evidence type="ECO:0000256" key="3">
    <source>
        <dbReference type="SAM" id="Coils"/>
    </source>
</evidence>
<evidence type="ECO:0000256" key="2">
    <source>
        <dbReference type="ARBA" id="ARBA00022490"/>
    </source>
</evidence>
<evidence type="ECO:0000313" key="6">
    <source>
        <dbReference type="EMBL" id="KAK3756962.1"/>
    </source>
</evidence>
<accession>A0AAE1D4I0</accession>
<comment type="subcellular location">
    <subcellularLocation>
        <location evidence="1">Cytoplasm</location>
    </subcellularLocation>
</comment>
<dbReference type="PANTHER" id="PTHR22999">
    <property type="entry name" value="PX SERINE/THREONINE KINASE PXK"/>
    <property type="match status" value="1"/>
</dbReference>
<dbReference type="GO" id="GO:0008333">
    <property type="term" value="P:endosome to lysosome transport"/>
    <property type="evidence" value="ECO:0007669"/>
    <property type="project" value="TreeGrafter"/>
</dbReference>
<dbReference type="Pfam" id="PF00787">
    <property type="entry name" value="PX"/>
    <property type="match status" value="1"/>
</dbReference>
<feature type="compositionally biased region" description="Basic and acidic residues" evidence="4">
    <location>
        <begin position="553"/>
        <end position="564"/>
    </location>
</feature>
<dbReference type="InterPro" id="IPR036871">
    <property type="entry name" value="PX_dom_sf"/>
</dbReference>
<keyword evidence="3" id="KW-0175">Coiled coil</keyword>
<dbReference type="SUPFAM" id="SSF64268">
    <property type="entry name" value="PX domain"/>
    <property type="match status" value="1"/>
</dbReference>
<dbReference type="EMBL" id="JAWDGP010005435">
    <property type="protein sequence ID" value="KAK3756962.1"/>
    <property type="molecule type" value="Genomic_DNA"/>
</dbReference>
<reference evidence="6" key="1">
    <citation type="journal article" date="2023" name="G3 (Bethesda)">
        <title>A reference genome for the long-term kleptoplast-retaining sea slug Elysia crispata morphotype clarki.</title>
        <authorList>
            <person name="Eastman K.E."/>
            <person name="Pendleton A.L."/>
            <person name="Shaikh M.A."/>
            <person name="Suttiyut T."/>
            <person name="Ogas R."/>
            <person name="Tomko P."/>
            <person name="Gavelis G."/>
            <person name="Widhalm J.R."/>
            <person name="Wisecaver J.H."/>
        </authorList>
    </citation>
    <scope>NUCLEOTIDE SEQUENCE</scope>
    <source>
        <strain evidence="6">ECLA1</strain>
    </source>
</reference>
<dbReference type="InterPro" id="IPR051837">
    <property type="entry name" value="SortingNexin/PXDomain-PKLike"/>
</dbReference>
<dbReference type="Gene3D" id="3.30.1520.10">
    <property type="entry name" value="Phox-like domain"/>
    <property type="match status" value="1"/>
</dbReference>
<organism evidence="6 7">
    <name type="scientific">Elysia crispata</name>
    <name type="common">lettuce slug</name>
    <dbReference type="NCBI Taxonomy" id="231223"/>
    <lineage>
        <taxon>Eukaryota</taxon>
        <taxon>Metazoa</taxon>
        <taxon>Spiralia</taxon>
        <taxon>Lophotrochozoa</taxon>
        <taxon>Mollusca</taxon>
        <taxon>Gastropoda</taxon>
        <taxon>Heterobranchia</taxon>
        <taxon>Euthyneura</taxon>
        <taxon>Panpulmonata</taxon>
        <taxon>Sacoglossa</taxon>
        <taxon>Placobranchoidea</taxon>
        <taxon>Plakobranchidae</taxon>
        <taxon>Elysia</taxon>
    </lineage>
</organism>
<dbReference type="PANTHER" id="PTHR22999:SF23">
    <property type="entry name" value="SORTING NEXIN-16"/>
    <property type="match status" value="1"/>
</dbReference>
<feature type="region of interest" description="Disordered" evidence="4">
    <location>
        <begin position="162"/>
        <end position="198"/>
    </location>
</feature>
<dbReference type="GO" id="GO:0006622">
    <property type="term" value="P:protein targeting to lysosome"/>
    <property type="evidence" value="ECO:0007669"/>
    <property type="project" value="TreeGrafter"/>
</dbReference>
<gene>
    <name evidence="6" type="ORF">RRG08_019821</name>
</gene>
<dbReference type="Proteomes" id="UP001283361">
    <property type="component" value="Unassembled WGS sequence"/>
</dbReference>
<dbReference type="GO" id="GO:0035091">
    <property type="term" value="F:phosphatidylinositol binding"/>
    <property type="evidence" value="ECO:0007669"/>
    <property type="project" value="InterPro"/>
</dbReference>
<keyword evidence="7" id="KW-1185">Reference proteome</keyword>
<feature type="region of interest" description="Disordered" evidence="4">
    <location>
        <begin position="525"/>
        <end position="564"/>
    </location>
</feature>
<dbReference type="AlphaFoldDB" id="A0AAE1D4I0"/>
<evidence type="ECO:0000313" key="7">
    <source>
        <dbReference type="Proteomes" id="UP001283361"/>
    </source>
</evidence>
<dbReference type="GO" id="GO:0005770">
    <property type="term" value="C:late endosome"/>
    <property type="evidence" value="ECO:0007669"/>
    <property type="project" value="TreeGrafter"/>
</dbReference>
<keyword evidence="2" id="KW-0963">Cytoplasm</keyword>
<evidence type="ECO:0000256" key="4">
    <source>
        <dbReference type="SAM" id="MobiDB-lite"/>
    </source>
</evidence>
<evidence type="ECO:0000259" key="5">
    <source>
        <dbReference type="PROSITE" id="PS50195"/>
    </source>
</evidence>
<comment type="caution">
    <text evidence="6">The sequence shown here is derived from an EMBL/GenBank/DDBJ whole genome shotgun (WGS) entry which is preliminary data.</text>
</comment>
<feature type="domain" description="PX" evidence="5">
    <location>
        <begin position="222"/>
        <end position="336"/>
    </location>
</feature>